<dbReference type="OrthoDB" id="6688863at2"/>
<protein>
    <recommendedName>
        <fullName evidence="3">Phage regulatory protein CII (CP76)</fullName>
    </recommendedName>
</protein>
<accession>A0A239LUW2</accession>
<evidence type="ECO:0000313" key="1">
    <source>
        <dbReference type="EMBL" id="SNT33593.1"/>
    </source>
</evidence>
<proteinExistence type="predicted"/>
<dbReference type="Pfam" id="PF06892">
    <property type="entry name" value="Phage_CP76"/>
    <property type="match status" value="1"/>
</dbReference>
<dbReference type="EMBL" id="FZOT01000026">
    <property type="protein sequence ID" value="SNT33593.1"/>
    <property type="molecule type" value="Genomic_DNA"/>
</dbReference>
<dbReference type="RefSeq" id="WP_143131439.1">
    <property type="nucleotide sequence ID" value="NZ_FZOT01000026.1"/>
</dbReference>
<evidence type="ECO:0000313" key="2">
    <source>
        <dbReference type="Proteomes" id="UP000198284"/>
    </source>
</evidence>
<organism evidence="1 2">
    <name type="scientific">Noviherbaspirillum humi</name>
    <dbReference type="NCBI Taxonomy" id="1688639"/>
    <lineage>
        <taxon>Bacteria</taxon>
        <taxon>Pseudomonadati</taxon>
        <taxon>Pseudomonadota</taxon>
        <taxon>Betaproteobacteria</taxon>
        <taxon>Burkholderiales</taxon>
        <taxon>Oxalobacteraceae</taxon>
        <taxon>Noviherbaspirillum</taxon>
    </lineage>
</organism>
<dbReference type="GO" id="GO:0003677">
    <property type="term" value="F:DNA binding"/>
    <property type="evidence" value="ECO:0007669"/>
    <property type="project" value="InterPro"/>
</dbReference>
<sequence length="178" mass="19723">MTVRRSERSPEDLLYDMVSSYPGGVEAMAQRLGLRVKTLYHKLQESPTTREFSSMMHKAEEAGMATAHEPLQALCFRHGGIFLPIEDFEHISDDDILKGVACVMAQMGSMAGAVNDALDAGEICDRQMEKIEPKVRKSFAVMAALWARIKGRVKRDGSKPRRGVFAPKAAEAKGRVEL</sequence>
<keyword evidence="2" id="KW-1185">Reference proteome</keyword>
<gene>
    <name evidence="1" type="ORF">SAMN06265795_12633</name>
</gene>
<dbReference type="AlphaFoldDB" id="A0A239LUW2"/>
<reference evidence="1 2" key="1">
    <citation type="submission" date="2017-06" db="EMBL/GenBank/DDBJ databases">
        <authorList>
            <person name="Kim H.J."/>
            <person name="Triplett B.A."/>
        </authorList>
    </citation>
    <scope>NUCLEOTIDE SEQUENCE [LARGE SCALE GENOMIC DNA]</scope>
    <source>
        <strain evidence="1 2">U15</strain>
    </source>
</reference>
<name>A0A239LUW2_9BURK</name>
<evidence type="ECO:0008006" key="3">
    <source>
        <dbReference type="Google" id="ProtNLM"/>
    </source>
</evidence>
<dbReference type="Proteomes" id="UP000198284">
    <property type="component" value="Unassembled WGS sequence"/>
</dbReference>
<dbReference type="InterPro" id="IPR009679">
    <property type="entry name" value="Phage_186_CII-like"/>
</dbReference>